<comment type="caution">
    <text evidence="2">The sequence shown here is derived from an EMBL/GenBank/DDBJ whole genome shotgun (WGS) entry which is preliminary data.</text>
</comment>
<dbReference type="InterPro" id="IPR002575">
    <property type="entry name" value="Aminoglycoside_PTrfase"/>
</dbReference>
<reference evidence="2 3" key="1">
    <citation type="submission" date="2014-06" db="EMBL/GenBank/DDBJ databases">
        <title>Draft genome sequence of Bacillus manliponensis JCM 15802 (MCCC 1A00708).</title>
        <authorList>
            <person name="Lai Q."/>
            <person name="Liu Y."/>
            <person name="Shao Z."/>
        </authorList>
    </citation>
    <scope>NUCLEOTIDE SEQUENCE [LARGE SCALE GENOMIC DNA]</scope>
    <source>
        <strain evidence="2 3">JCM 15802</strain>
    </source>
</reference>
<proteinExistence type="predicted"/>
<evidence type="ECO:0000259" key="1">
    <source>
        <dbReference type="Pfam" id="PF01636"/>
    </source>
</evidence>
<organism evidence="2 3">
    <name type="scientific">Bacillus manliponensis</name>
    <dbReference type="NCBI Taxonomy" id="574376"/>
    <lineage>
        <taxon>Bacteria</taxon>
        <taxon>Bacillati</taxon>
        <taxon>Bacillota</taxon>
        <taxon>Bacilli</taxon>
        <taxon>Bacillales</taxon>
        <taxon>Bacillaceae</taxon>
        <taxon>Bacillus</taxon>
        <taxon>Bacillus cereus group</taxon>
    </lineage>
</organism>
<dbReference type="Pfam" id="PF01636">
    <property type="entry name" value="APH"/>
    <property type="match status" value="1"/>
</dbReference>
<evidence type="ECO:0000313" key="2">
    <source>
        <dbReference type="EMBL" id="KEK21253.1"/>
    </source>
</evidence>
<dbReference type="GO" id="GO:0016740">
    <property type="term" value="F:transferase activity"/>
    <property type="evidence" value="ECO:0007669"/>
    <property type="project" value="UniProtKB-KW"/>
</dbReference>
<accession>A0A073KG15</accession>
<dbReference type="OrthoDB" id="334783at2"/>
<name>A0A073KG15_9BACI</name>
<dbReference type="SUPFAM" id="SSF56112">
    <property type="entry name" value="Protein kinase-like (PK-like)"/>
    <property type="match status" value="1"/>
</dbReference>
<dbReference type="Proteomes" id="UP000027822">
    <property type="component" value="Unassembled WGS sequence"/>
</dbReference>
<dbReference type="STRING" id="574376.BAMA_00325"/>
<dbReference type="AlphaFoldDB" id="A0A073KG15"/>
<dbReference type="eggNOG" id="COG3173">
    <property type="taxonomic scope" value="Bacteria"/>
</dbReference>
<dbReference type="RefSeq" id="WP_034634904.1">
    <property type="nucleotide sequence ID" value="NZ_CBCSJC010000002.1"/>
</dbReference>
<dbReference type="EMBL" id="JOTN01000001">
    <property type="protein sequence ID" value="KEK21253.1"/>
    <property type="molecule type" value="Genomic_DNA"/>
</dbReference>
<dbReference type="Gene3D" id="3.90.1200.10">
    <property type="match status" value="1"/>
</dbReference>
<sequence length="295" mass="33814">MPHTHLQQKLLHLLNETYSELKISNIKVAGTGVQNVVFRADSTQGPLAFRVPWERQVNNINDGSFHSRLSLEKEAKLAQFCSQNGILVPKVHKLHLSDELDFLISDFVPSNNVPICAHKIGEFTSKLHRIQADELESEQPTSQILAKRIIERTVAFNKITNCHIQLPTMQEIETILQEGDSVKRLLHMDIRPVNFLVYDGEIKVIVDWDNALIGHPLLDLMRVKETNELNFEEFQEGYANKQIFSSLPSAVALFYQLDTAVMLANLFIDRLHIKDKGIYYKQRVKTLSKEIYISL</sequence>
<keyword evidence="3" id="KW-1185">Reference proteome</keyword>
<evidence type="ECO:0000313" key="3">
    <source>
        <dbReference type="Proteomes" id="UP000027822"/>
    </source>
</evidence>
<gene>
    <name evidence="2" type="ORF">BAMA_00325</name>
</gene>
<keyword evidence="2" id="KW-0808">Transferase</keyword>
<dbReference type="InterPro" id="IPR011009">
    <property type="entry name" value="Kinase-like_dom_sf"/>
</dbReference>
<feature type="domain" description="Aminoglycoside phosphotransferase" evidence="1">
    <location>
        <begin position="27"/>
        <end position="224"/>
    </location>
</feature>
<protein>
    <submittedName>
        <fullName evidence="2">Aminoglycoside phosphotransferase</fullName>
    </submittedName>
</protein>